<gene>
    <name evidence="10" type="ORF">OU798_00255</name>
</gene>
<evidence type="ECO:0000256" key="3">
    <source>
        <dbReference type="ARBA" id="ARBA00012662"/>
    </source>
</evidence>
<dbReference type="PANTHER" id="PTHR10030">
    <property type="entry name" value="ALPHA-L-FUCOSIDASE"/>
    <property type="match status" value="1"/>
</dbReference>
<comment type="function">
    <text evidence="1">Alpha-L-fucosidase is responsible for hydrolyzing the alpha-1,6-linked fucose joined to the reducing-end N-acetylglucosamine of the carbohydrate moieties of glycoproteins.</text>
</comment>
<dbReference type="PIRSF" id="PIRSF001092">
    <property type="entry name" value="Alpha-L-fucosidase"/>
    <property type="match status" value="1"/>
</dbReference>
<dbReference type="Gene3D" id="2.60.40.1180">
    <property type="entry name" value="Golgi alpha-mannosidase II"/>
    <property type="match status" value="1"/>
</dbReference>
<evidence type="ECO:0000259" key="9">
    <source>
        <dbReference type="Pfam" id="PF01120"/>
    </source>
</evidence>
<dbReference type="GO" id="GO:0004560">
    <property type="term" value="F:alpha-L-fucosidase activity"/>
    <property type="evidence" value="ECO:0007669"/>
    <property type="project" value="InterPro"/>
</dbReference>
<dbReference type="SMART" id="SM00812">
    <property type="entry name" value="Alpha_L_fucos"/>
    <property type="match status" value="1"/>
</dbReference>
<dbReference type="GO" id="GO:0006004">
    <property type="term" value="P:fucose metabolic process"/>
    <property type="evidence" value="ECO:0007669"/>
    <property type="project" value="InterPro"/>
</dbReference>
<feature type="site" description="May be important for catalysis" evidence="7">
    <location>
        <position position="296"/>
    </location>
</feature>
<keyword evidence="6" id="KW-0326">Glycosidase</keyword>
<dbReference type="Gene3D" id="3.20.20.80">
    <property type="entry name" value="Glycosidases"/>
    <property type="match status" value="1"/>
</dbReference>
<comment type="similarity">
    <text evidence="2">Belongs to the glycosyl hydrolase 29 family.</text>
</comment>
<dbReference type="InterPro" id="IPR057739">
    <property type="entry name" value="Glyco_hydro_29_N"/>
</dbReference>
<dbReference type="RefSeq" id="WP_343331091.1">
    <property type="nucleotide sequence ID" value="NZ_JAPOHD010000002.1"/>
</dbReference>
<dbReference type="EC" id="3.2.1.51" evidence="3"/>
<dbReference type="Proteomes" id="UP001145087">
    <property type="component" value="Unassembled WGS sequence"/>
</dbReference>
<feature type="signal peptide" evidence="8">
    <location>
        <begin position="1"/>
        <end position="20"/>
    </location>
</feature>
<dbReference type="InterPro" id="IPR000933">
    <property type="entry name" value="Glyco_hydro_29"/>
</dbReference>
<dbReference type="GO" id="GO:0005764">
    <property type="term" value="C:lysosome"/>
    <property type="evidence" value="ECO:0007669"/>
    <property type="project" value="TreeGrafter"/>
</dbReference>
<evidence type="ECO:0000256" key="2">
    <source>
        <dbReference type="ARBA" id="ARBA00007951"/>
    </source>
</evidence>
<keyword evidence="5" id="KW-0378">Hydrolase</keyword>
<dbReference type="InterPro" id="IPR016286">
    <property type="entry name" value="FUC_metazoa-typ"/>
</dbReference>
<dbReference type="GO" id="GO:0016139">
    <property type="term" value="P:glycoside catabolic process"/>
    <property type="evidence" value="ECO:0007669"/>
    <property type="project" value="TreeGrafter"/>
</dbReference>
<evidence type="ECO:0000256" key="6">
    <source>
        <dbReference type="ARBA" id="ARBA00023295"/>
    </source>
</evidence>
<dbReference type="InterPro" id="IPR017853">
    <property type="entry name" value="GH"/>
</dbReference>
<feature type="domain" description="Glycoside hydrolase family 29 N-terminal" evidence="9">
    <location>
        <begin position="29"/>
        <end position="364"/>
    </location>
</feature>
<accession>A0A9X3J4E3</accession>
<evidence type="ECO:0000256" key="1">
    <source>
        <dbReference type="ARBA" id="ARBA00004071"/>
    </source>
</evidence>
<dbReference type="InterPro" id="IPR013780">
    <property type="entry name" value="Glyco_hydro_b"/>
</dbReference>
<evidence type="ECO:0000256" key="7">
    <source>
        <dbReference type="PIRSR" id="PIRSR001092-1"/>
    </source>
</evidence>
<dbReference type="PANTHER" id="PTHR10030:SF37">
    <property type="entry name" value="ALPHA-L-FUCOSIDASE-RELATED"/>
    <property type="match status" value="1"/>
</dbReference>
<proteinExistence type="inferred from homology"/>
<keyword evidence="11" id="KW-1185">Reference proteome</keyword>
<organism evidence="10 11">
    <name type="scientific">Draconibacterium aestuarii</name>
    <dbReference type="NCBI Taxonomy" id="2998507"/>
    <lineage>
        <taxon>Bacteria</taxon>
        <taxon>Pseudomonadati</taxon>
        <taxon>Bacteroidota</taxon>
        <taxon>Bacteroidia</taxon>
        <taxon>Marinilabiliales</taxon>
        <taxon>Prolixibacteraceae</taxon>
        <taxon>Draconibacterium</taxon>
    </lineage>
</organism>
<name>A0A9X3J4E3_9BACT</name>
<evidence type="ECO:0000256" key="8">
    <source>
        <dbReference type="SAM" id="SignalP"/>
    </source>
</evidence>
<dbReference type="SUPFAM" id="SSF51445">
    <property type="entry name" value="(Trans)glycosidases"/>
    <property type="match status" value="1"/>
</dbReference>
<dbReference type="PRINTS" id="PR00741">
    <property type="entry name" value="GLHYDRLASE29"/>
</dbReference>
<keyword evidence="4 8" id="KW-0732">Signal</keyword>
<comment type="caution">
    <text evidence="10">The sequence shown here is derived from an EMBL/GenBank/DDBJ whole genome shotgun (WGS) entry which is preliminary data.</text>
</comment>
<sequence>MIRKIVTLLLLTIFIQTVGAQERPPAEERLEWWHEAKFGMFIHWGVYSMYGGVYNGHHQAYGDAAWIENRCKIPVAEYREHARDFNPTNYDPEAWVKLAKEAGMKYLIVGAKHHDGFALFESKASDWNVVDATKYGKDLLKPLVEACKENGIKLGFYYSQANDWTNPGGTVARRPMWQGWPSPDSARIDQYTLEHNGSWDPIQETSTFDEYVDRVAVPQVKELLTNYGEVSVLWWDYATQMKSYEGAVKLEKLLNIQPNIITNDRLHPDFPGDTKTPEQGIPKWEAIDESESWENCMTMNNSWGYKSFDDKWKSSEKLIQNLIKNVSRGGNYLLNVGPKADGTIPEESVQRLKDVGKWMDVNSEAIYGTQISPFGEIPWGECTCKEEKNKTTLYFFVFDWPENGELQIKGLTNKIISAKLLANGEKLKTQKTSSETKILIPEKALDPAATVIKVQVKGKVERQWSSKNKKKIHTGAQD</sequence>
<dbReference type="EMBL" id="JAPOHD010000002">
    <property type="protein sequence ID" value="MCY1718752.1"/>
    <property type="molecule type" value="Genomic_DNA"/>
</dbReference>
<dbReference type="Pfam" id="PF01120">
    <property type="entry name" value="Alpha_L_fucos"/>
    <property type="match status" value="1"/>
</dbReference>
<evidence type="ECO:0000313" key="11">
    <source>
        <dbReference type="Proteomes" id="UP001145087"/>
    </source>
</evidence>
<feature type="chain" id="PRO_5040768616" description="alpha-L-fucosidase" evidence="8">
    <location>
        <begin position="21"/>
        <end position="478"/>
    </location>
</feature>
<dbReference type="AlphaFoldDB" id="A0A9X3J4E3"/>
<reference evidence="10" key="1">
    <citation type="submission" date="2022-11" db="EMBL/GenBank/DDBJ databases">
        <title>Marilongibacter aestuarii gen. nov., sp. nov., isolated from tidal flat sediment.</title>
        <authorList>
            <person name="Jiayan W."/>
        </authorList>
    </citation>
    <scope>NUCLEOTIDE SEQUENCE</scope>
    <source>
        <strain evidence="10">Z1-6</strain>
    </source>
</reference>
<evidence type="ECO:0000256" key="5">
    <source>
        <dbReference type="ARBA" id="ARBA00022801"/>
    </source>
</evidence>
<protein>
    <recommendedName>
        <fullName evidence="3">alpha-L-fucosidase</fullName>
        <ecNumber evidence="3">3.2.1.51</ecNumber>
    </recommendedName>
</protein>
<evidence type="ECO:0000256" key="4">
    <source>
        <dbReference type="ARBA" id="ARBA00022729"/>
    </source>
</evidence>
<evidence type="ECO:0000313" key="10">
    <source>
        <dbReference type="EMBL" id="MCY1718752.1"/>
    </source>
</evidence>